<keyword evidence="1" id="KW-0812">Transmembrane</keyword>
<evidence type="ECO:0000313" key="3">
    <source>
        <dbReference type="Proteomes" id="UP000333828"/>
    </source>
</evidence>
<dbReference type="AlphaFoldDB" id="A0A5E4UPJ9"/>
<proteinExistence type="predicted"/>
<evidence type="ECO:0000256" key="1">
    <source>
        <dbReference type="SAM" id="Phobius"/>
    </source>
</evidence>
<name>A0A5E4UPJ9_9BURK</name>
<dbReference type="EMBL" id="CABPSI010000002">
    <property type="protein sequence ID" value="VVE00939.1"/>
    <property type="molecule type" value="Genomic_DNA"/>
</dbReference>
<keyword evidence="1" id="KW-1133">Transmembrane helix</keyword>
<organism evidence="2 3">
    <name type="scientific">Pandoraea iniqua</name>
    <dbReference type="NCBI Taxonomy" id="2508288"/>
    <lineage>
        <taxon>Bacteria</taxon>
        <taxon>Pseudomonadati</taxon>
        <taxon>Pseudomonadota</taxon>
        <taxon>Betaproteobacteria</taxon>
        <taxon>Burkholderiales</taxon>
        <taxon>Burkholderiaceae</taxon>
        <taxon>Pandoraea</taxon>
    </lineage>
</organism>
<feature type="transmembrane region" description="Helical" evidence="1">
    <location>
        <begin position="21"/>
        <end position="39"/>
    </location>
</feature>
<dbReference type="RefSeq" id="WP_150683981.1">
    <property type="nucleotide sequence ID" value="NZ_CABPSI010000002.1"/>
</dbReference>
<sequence>MKRSRRDQDSPRFFEKVLETIAKVVLVRFPALCAIIYLGKTALGSSAIDGIVVVCAISVFFWLLMEWVWKETRDQRSDEKGPPSDWW</sequence>
<reference evidence="2 3" key="1">
    <citation type="submission" date="2019-08" db="EMBL/GenBank/DDBJ databases">
        <authorList>
            <person name="Peeters C."/>
        </authorList>
    </citation>
    <scope>NUCLEOTIDE SEQUENCE [LARGE SCALE GENOMIC DNA]</scope>
    <source>
        <strain evidence="2 3">LMG 31115</strain>
    </source>
</reference>
<feature type="transmembrane region" description="Helical" evidence="1">
    <location>
        <begin position="51"/>
        <end position="69"/>
    </location>
</feature>
<dbReference type="Proteomes" id="UP000333828">
    <property type="component" value="Unassembled WGS sequence"/>
</dbReference>
<keyword evidence="1" id="KW-0472">Membrane</keyword>
<evidence type="ECO:0000313" key="2">
    <source>
        <dbReference type="EMBL" id="VVE00939.1"/>
    </source>
</evidence>
<accession>A0A5E4UPJ9</accession>
<protein>
    <submittedName>
        <fullName evidence="2">Uncharacterized protein</fullName>
    </submittedName>
</protein>
<gene>
    <name evidence="2" type="ORF">PIN31115_02099</name>
</gene>
<keyword evidence="3" id="KW-1185">Reference proteome</keyword>